<evidence type="ECO:0000313" key="2">
    <source>
        <dbReference type="Proteomes" id="UP000464865"/>
    </source>
</evidence>
<dbReference type="AlphaFoldDB" id="A0A7L5BQF3"/>
<evidence type="ECO:0000313" key="1">
    <source>
        <dbReference type="EMBL" id="QIB41011.1"/>
    </source>
</evidence>
<dbReference type="Proteomes" id="UP000464865">
    <property type="component" value="Chromosome M15-12"/>
</dbReference>
<dbReference type="RefSeq" id="WP_082184804.1">
    <property type="nucleotide sequence ID" value="NZ_CP048635.1"/>
</dbReference>
<dbReference type="EMBL" id="CP048635">
    <property type="protein sequence ID" value="QIB41011.1"/>
    <property type="molecule type" value="Genomic_DNA"/>
</dbReference>
<name>A0A7L5BQF3_9HYPH</name>
<dbReference type="KEGG" id="roy:G3A56_24835"/>
<dbReference type="Gene3D" id="3.90.550.10">
    <property type="entry name" value="Spore Coat Polysaccharide Biosynthesis Protein SpsA, Chain A"/>
    <property type="match status" value="1"/>
</dbReference>
<gene>
    <name evidence="1" type="ORF">G3A56_24835</name>
</gene>
<dbReference type="SUPFAM" id="SSF53448">
    <property type="entry name" value="Nucleotide-diphospho-sugar transferases"/>
    <property type="match status" value="1"/>
</dbReference>
<keyword evidence="2" id="KW-1185">Reference proteome</keyword>
<reference evidence="1 2" key="1">
    <citation type="submission" date="2020-02" db="EMBL/GenBank/DDBJ databases">
        <title>Plant-Promoting Endophytic Bacterium Rhizobium oryzihabitans sp. nov., Isolated from the Root of Rice.</title>
        <authorList>
            <person name="zhao J."/>
            <person name="Zhang G."/>
        </authorList>
    </citation>
    <scope>NUCLEOTIDE SEQUENCE [LARGE SCALE GENOMIC DNA]</scope>
    <source>
        <strain evidence="1 2">M15</strain>
    </source>
</reference>
<protein>
    <submittedName>
        <fullName evidence="1">Uncharacterized protein</fullName>
    </submittedName>
</protein>
<accession>A0A7L5BQF3</accession>
<dbReference type="InterPro" id="IPR029044">
    <property type="entry name" value="Nucleotide-diphossugar_trans"/>
</dbReference>
<proteinExistence type="predicted"/>
<sequence>MISIVLYGRNDSYGYNLHKRAALSLNCMAEVLTDENDEILFVDYNTPDDFPTFPEAICDTLTDRAKRLLRIIRIRPSLHNQLFASRTHLKALEPISRNAAVRRSNPANRWILSTNTDMIFVPRGSQSLSEQLAGLKDGFYCTPRFEIPETLWESFDRLDPAGVIAETRAVGENLHLNEIVYGADSILYDAPGDFQLMRREDLFSIHGFDEQMLLGWHVDSNISKRLVMLHGKVSDAVPAVFGYHCDHTRQTTPMHAHKSVENDPERFINRVAQPDIPEQSEFWGLNGIDLEEIRLTDTINTAYRSALAEAIGTPLKQPLEARYRSESYDREIGTPEHVLPFLVDLFANAPRETRVVWIGLQDQVLTLFSRCWDKLGFSNRVTVWQAGSESSATLTQADAFVINFGLPDKAEGEDLTSVLNGFFAAIGAEHKHLAEKKEPRRFIGVNAVHNRFESLMQRFIGCGRTPFSARLRHGYLLQSIFKEVDDWTSEMRAGAAGTREKDVIRSNDEVGHIFFGPYAHLPPGNYRIDLTLSRRWDHSWKCRLNLDLIQGERVVYETKVNILGGKATVRLPLHVAPRDILLPLQVRLHSSGKARITLEGVLIERTSKLAEDWSA</sequence>
<organism evidence="1 2">
    <name type="scientific">Rhizobium oryzihabitans</name>
    <dbReference type="NCBI Taxonomy" id="2267833"/>
    <lineage>
        <taxon>Bacteria</taxon>
        <taxon>Pseudomonadati</taxon>
        <taxon>Pseudomonadota</taxon>
        <taxon>Alphaproteobacteria</taxon>
        <taxon>Hyphomicrobiales</taxon>
        <taxon>Rhizobiaceae</taxon>
        <taxon>Rhizobium/Agrobacterium group</taxon>
        <taxon>Rhizobium</taxon>
    </lineage>
</organism>